<dbReference type="CDD" id="cd17584">
    <property type="entry name" value="REC_typeB_ARR-like"/>
    <property type="match status" value="1"/>
</dbReference>
<dbReference type="InterPro" id="IPR011006">
    <property type="entry name" value="CheY-like_superfamily"/>
</dbReference>
<evidence type="ECO:0000313" key="10">
    <source>
        <dbReference type="Proteomes" id="UP001237642"/>
    </source>
</evidence>
<keyword evidence="6" id="KW-0597">Phosphoprotein</keyword>
<evidence type="ECO:0000256" key="1">
    <source>
        <dbReference type="ARBA" id="ARBA00004123"/>
    </source>
</evidence>
<keyword evidence="4" id="KW-0804">Transcription</keyword>
<feature type="modified residue" description="4-aspartylphosphate" evidence="6">
    <location>
        <position position="79"/>
    </location>
</feature>
<dbReference type="GO" id="GO:0000160">
    <property type="term" value="P:phosphorelay signal transduction system"/>
    <property type="evidence" value="ECO:0007669"/>
    <property type="project" value="UniProtKB-KW"/>
</dbReference>
<evidence type="ECO:0000256" key="5">
    <source>
        <dbReference type="ARBA" id="ARBA00023242"/>
    </source>
</evidence>
<dbReference type="Gene3D" id="3.40.50.2300">
    <property type="match status" value="1"/>
</dbReference>
<evidence type="ECO:0000256" key="2">
    <source>
        <dbReference type="ARBA" id="ARBA00023012"/>
    </source>
</evidence>
<dbReference type="GO" id="GO:0003677">
    <property type="term" value="F:DNA binding"/>
    <property type="evidence" value="ECO:0007669"/>
    <property type="project" value="InterPro"/>
</dbReference>
<evidence type="ECO:0000256" key="7">
    <source>
        <dbReference type="SAM" id="MobiDB-lite"/>
    </source>
</evidence>
<dbReference type="AlphaFoldDB" id="A0AAD8J325"/>
<dbReference type="EMBL" id="JAUIZM010000002">
    <property type="protein sequence ID" value="KAK1396815.1"/>
    <property type="molecule type" value="Genomic_DNA"/>
</dbReference>
<feature type="domain" description="Response regulatory" evidence="8">
    <location>
        <begin position="28"/>
        <end position="143"/>
    </location>
</feature>
<dbReference type="GO" id="GO:0005634">
    <property type="term" value="C:nucleus"/>
    <property type="evidence" value="ECO:0007669"/>
    <property type="project" value="UniProtKB-SubCell"/>
</dbReference>
<dbReference type="InterPro" id="IPR009057">
    <property type="entry name" value="Homeodomain-like_sf"/>
</dbReference>
<reference evidence="9" key="1">
    <citation type="submission" date="2023-02" db="EMBL/GenBank/DDBJ databases">
        <title>Genome of toxic invasive species Heracleum sosnowskyi carries increased number of genes despite the absence of recent whole-genome duplications.</title>
        <authorList>
            <person name="Schelkunov M."/>
            <person name="Shtratnikova V."/>
            <person name="Makarenko M."/>
            <person name="Klepikova A."/>
            <person name="Omelchenko D."/>
            <person name="Novikova G."/>
            <person name="Obukhova E."/>
            <person name="Bogdanov V."/>
            <person name="Penin A."/>
            <person name="Logacheva M."/>
        </authorList>
    </citation>
    <scope>NUCLEOTIDE SEQUENCE</scope>
    <source>
        <strain evidence="9">Hsosn_3</strain>
        <tissue evidence="9">Leaf</tissue>
    </source>
</reference>
<dbReference type="Gene3D" id="1.10.10.60">
    <property type="entry name" value="Homeodomain-like"/>
    <property type="match status" value="1"/>
</dbReference>
<evidence type="ECO:0000259" key="8">
    <source>
        <dbReference type="PROSITE" id="PS50110"/>
    </source>
</evidence>
<dbReference type="SUPFAM" id="SSF52172">
    <property type="entry name" value="CheY-like"/>
    <property type="match status" value="1"/>
</dbReference>
<dbReference type="Proteomes" id="UP001237642">
    <property type="component" value="Unassembled WGS sequence"/>
</dbReference>
<dbReference type="InterPro" id="IPR001789">
    <property type="entry name" value="Sig_transdc_resp-reg_receiver"/>
</dbReference>
<dbReference type="SMART" id="SM00448">
    <property type="entry name" value="REC"/>
    <property type="match status" value="1"/>
</dbReference>
<dbReference type="InterPro" id="IPR006447">
    <property type="entry name" value="Myb_dom_plants"/>
</dbReference>
<accession>A0AAD8J325</accession>
<dbReference type="FunFam" id="1.10.10.60:FF:000007">
    <property type="entry name" value="Two-component response regulator"/>
    <property type="match status" value="1"/>
</dbReference>
<feature type="region of interest" description="Disordered" evidence="7">
    <location>
        <begin position="387"/>
        <end position="421"/>
    </location>
</feature>
<evidence type="ECO:0000256" key="4">
    <source>
        <dbReference type="ARBA" id="ARBA00023163"/>
    </source>
</evidence>
<dbReference type="PANTHER" id="PTHR43874:SF217">
    <property type="entry name" value="TWO-COMPONENT RESPONSE REGULATOR ORR24-LIKE ISOFORM X1"/>
    <property type="match status" value="1"/>
</dbReference>
<keyword evidence="3" id="KW-0805">Transcription regulation</keyword>
<dbReference type="PANTHER" id="PTHR43874">
    <property type="entry name" value="TWO-COMPONENT RESPONSE REGULATOR"/>
    <property type="match status" value="1"/>
</dbReference>
<comment type="caution">
    <text evidence="9">The sequence shown here is derived from an EMBL/GenBank/DDBJ whole genome shotgun (WGS) entry which is preliminary data.</text>
</comment>
<proteinExistence type="predicted"/>
<dbReference type="Pfam" id="PF00072">
    <property type="entry name" value="Response_reg"/>
    <property type="match status" value="1"/>
</dbReference>
<keyword evidence="2" id="KW-0902">Two-component regulatory system</keyword>
<dbReference type="SUPFAM" id="SSF46689">
    <property type="entry name" value="Homeodomain-like"/>
    <property type="match status" value="1"/>
</dbReference>
<dbReference type="NCBIfam" id="TIGR01557">
    <property type="entry name" value="myb_SHAQKYF"/>
    <property type="match status" value="1"/>
</dbReference>
<sequence length="603" mass="66550">MSENNINENVAGDSILVPENPKFPEGLRVLAVDDDPVSLKTLEVMLEKCKYQVTSLTNATEALELLRKSRENQDIVLTDVRMPDMDGFELLKMVGLEMDIPVIMMSVDDSTENVMKGVKHGARDYLVKPVRILELKNIWQHVMRKTVLNPEKSSLMTPEIVMGDLPLKKRRGKDKEQEDANPLSDGASTKKQRFAWTKDLHKKFVDAVHQLDANKAVPKQIVELMNHPGLTREIVASHLQKYRNYLRRQQEEVEAHSYNAGQRGYEVFLNPTPPSYSDYKILPILREANNGNSGSGIMPFHEHLSKPDTLSNSGLNGAFVNGSLNQQVLWSHQNYNSPQMSNQVQAPKPISVLGNAPLAQSWVANPSGRMMIGDYVDMSQQTPNFGAVQSGPPRGFANYAGQSSHAGFSPGNKLPATEQASHPCPPGVFGRVGTPYQILEGASNQINQSLQHNALPGQHDGRVASNVFNGVYPVDFQATDQARANGQGAYMQLLTENMDNNHHNSLGSINDNLSIEGKQPRPPLSFANFAAGQSGKSSFSPSKLSPTEHASYYALLGKKMEESYRLLSMGELVSSGCREYPTDIQAMDVGIQSKWSGYVHANS</sequence>
<dbReference type="InterPro" id="IPR001005">
    <property type="entry name" value="SANT/Myb"/>
</dbReference>
<feature type="region of interest" description="Disordered" evidence="7">
    <location>
        <begin position="166"/>
        <end position="190"/>
    </location>
</feature>
<gene>
    <name evidence="9" type="ORF">POM88_006678</name>
</gene>
<protein>
    <submittedName>
        <fullName evidence="9">Response regulatory domain-containing protein</fullName>
    </submittedName>
</protein>
<comment type="subcellular location">
    <subcellularLocation>
        <location evidence="1">Nucleus</location>
    </subcellularLocation>
</comment>
<evidence type="ECO:0000256" key="3">
    <source>
        <dbReference type="ARBA" id="ARBA00023015"/>
    </source>
</evidence>
<dbReference type="Pfam" id="PF00249">
    <property type="entry name" value="Myb_DNA-binding"/>
    <property type="match status" value="1"/>
</dbReference>
<reference evidence="9" key="2">
    <citation type="submission" date="2023-05" db="EMBL/GenBank/DDBJ databases">
        <authorList>
            <person name="Schelkunov M.I."/>
        </authorList>
    </citation>
    <scope>NUCLEOTIDE SEQUENCE</scope>
    <source>
        <strain evidence="9">Hsosn_3</strain>
        <tissue evidence="9">Leaf</tissue>
    </source>
</reference>
<dbReference type="InterPro" id="IPR045279">
    <property type="entry name" value="ARR-like"/>
</dbReference>
<keyword evidence="10" id="KW-1185">Reference proteome</keyword>
<dbReference type="GO" id="GO:0009736">
    <property type="term" value="P:cytokinin-activated signaling pathway"/>
    <property type="evidence" value="ECO:0007669"/>
    <property type="project" value="InterPro"/>
</dbReference>
<organism evidence="9 10">
    <name type="scientific">Heracleum sosnowskyi</name>
    <dbReference type="NCBI Taxonomy" id="360622"/>
    <lineage>
        <taxon>Eukaryota</taxon>
        <taxon>Viridiplantae</taxon>
        <taxon>Streptophyta</taxon>
        <taxon>Embryophyta</taxon>
        <taxon>Tracheophyta</taxon>
        <taxon>Spermatophyta</taxon>
        <taxon>Magnoliopsida</taxon>
        <taxon>eudicotyledons</taxon>
        <taxon>Gunneridae</taxon>
        <taxon>Pentapetalae</taxon>
        <taxon>asterids</taxon>
        <taxon>campanulids</taxon>
        <taxon>Apiales</taxon>
        <taxon>Apiaceae</taxon>
        <taxon>Apioideae</taxon>
        <taxon>apioid superclade</taxon>
        <taxon>Tordylieae</taxon>
        <taxon>Tordyliinae</taxon>
        <taxon>Heracleum</taxon>
    </lineage>
</organism>
<evidence type="ECO:0000313" key="9">
    <source>
        <dbReference type="EMBL" id="KAK1396815.1"/>
    </source>
</evidence>
<keyword evidence="5" id="KW-0539">Nucleus</keyword>
<dbReference type="PROSITE" id="PS50110">
    <property type="entry name" value="RESPONSE_REGULATORY"/>
    <property type="match status" value="1"/>
</dbReference>
<evidence type="ECO:0000256" key="6">
    <source>
        <dbReference type="PROSITE-ProRule" id="PRU00169"/>
    </source>
</evidence>
<name>A0AAD8J325_9APIA</name>